<dbReference type="Gene3D" id="3.40.50.150">
    <property type="entry name" value="Vaccinia Virus protein VP39"/>
    <property type="match status" value="1"/>
</dbReference>
<dbReference type="CDD" id="cd02440">
    <property type="entry name" value="AdoMet_MTases"/>
    <property type="match status" value="1"/>
</dbReference>
<dbReference type="Pfam" id="PF13489">
    <property type="entry name" value="Methyltransf_23"/>
    <property type="match status" value="1"/>
</dbReference>
<dbReference type="SUPFAM" id="SSF53335">
    <property type="entry name" value="S-adenosyl-L-methionine-dependent methyltransferases"/>
    <property type="match status" value="1"/>
</dbReference>
<dbReference type="InterPro" id="IPR029063">
    <property type="entry name" value="SAM-dependent_MTases_sf"/>
</dbReference>
<dbReference type="EMBL" id="LCDO01000018">
    <property type="protein sequence ID" value="KKS56019.1"/>
    <property type="molecule type" value="Genomic_DNA"/>
</dbReference>
<reference evidence="1 2" key="1">
    <citation type="journal article" date="2015" name="Nature">
        <title>rRNA introns, odd ribosomes, and small enigmatic genomes across a large radiation of phyla.</title>
        <authorList>
            <person name="Brown C.T."/>
            <person name="Hug L.A."/>
            <person name="Thomas B.C."/>
            <person name="Sharon I."/>
            <person name="Castelle C.J."/>
            <person name="Singh A."/>
            <person name="Wilkins M.J."/>
            <person name="Williams K.H."/>
            <person name="Banfield J.F."/>
        </authorList>
    </citation>
    <scope>NUCLEOTIDE SEQUENCE [LARGE SCALE GENOMIC DNA]</scope>
</reference>
<sequence length="379" mass="43839">MEKLKKYIARDKSVITGKQNLELLYSMKNFPVFFGCVETPEEKDLFFDMDWSIDPETGVIQLSKLIPLDLLYQMQHADGYGPTWHQYYVDFSSYIKKDTPNFILEIGGGGGALAKIATDDSKSMHWTIVEPNPTAEETEKIKIVRSFFGENFNYDGKIDAIVLSQVLEHAYDPNVFLSSISRILKKGGCLILAYPNLLLWLQKKQTNSINFEHTMLLTDYHIDYLLAKHGFLIINKEQYKDHSFFYTVEKVNNPPLPPLENKYKEYKKAFFDFVDYHKNITEELNKKIEEADLPVYLFGAHIFSQYLLFFGLKTEKIISILDNSATKQGKRLYGTKYKVESPKYLAGRGPLNIILKAGPFDDEIKKDILENINPNVIFW</sequence>
<dbReference type="Gene3D" id="3.40.50.720">
    <property type="entry name" value="NAD(P)-binding Rossmann-like Domain"/>
    <property type="match status" value="1"/>
</dbReference>
<organism evidence="1 2">
    <name type="scientific">Candidatus Magasanikbacteria bacterium GW2011_GWA2_42_32</name>
    <dbReference type="NCBI Taxonomy" id="1619039"/>
    <lineage>
        <taxon>Bacteria</taxon>
        <taxon>Candidatus Magasanikiibacteriota</taxon>
    </lineage>
</organism>
<evidence type="ECO:0000313" key="1">
    <source>
        <dbReference type="EMBL" id="KKS56019.1"/>
    </source>
</evidence>
<name>A0A0G1A4Z0_9BACT</name>
<evidence type="ECO:0000313" key="2">
    <source>
        <dbReference type="Proteomes" id="UP000034837"/>
    </source>
</evidence>
<dbReference type="AlphaFoldDB" id="A0A0G1A4Z0"/>
<proteinExistence type="predicted"/>
<dbReference type="Proteomes" id="UP000034837">
    <property type="component" value="Unassembled WGS sequence"/>
</dbReference>
<comment type="caution">
    <text evidence="1">The sequence shown here is derived from an EMBL/GenBank/DDBJ whole genome shotgun (WGS) entry which is preliminary data.</text>
</comment>
<protein>
    <submittedName>
        <fullName evidence="1">Uncharacterized protein</fullName>
    </submittedName>
</protein>
<gene>
    <name evidence="1" type="ORF">UV20_C0018G0007</name>
</gene>
<accession>A0A0G1A4Z0</accession>